<proteinExistence type="predicted"/>
<keyword evidence="2" id="KW-1185">Reference proteome</keyword>
<reference evidence="1" key="1">
    <citation type="submission" date="2023-10" db="EMBL/GenBank/DDBJ databases">
        <authorList>
            <person name="Chen Y."/>
            <person name="Shah S."/>
            <person name="Dougan E. K."/>
            <person name="Thang M."/>
            <person name="Chan C."/>
        </authorList>
    </citation>
    <scope>NUCLEOTIDE SEQUENCE [LARGE SCALE GENOMIC DNA]</scope>
</reference>
<evidence type="ECO:0000313" key="2">
    <source>
        <dbReference type="Proteomes" id="UP001189429"/>
    </source>
</evidence>
<dbReference type="EMBL" id="CAUYUJ010019645">
    <property type="protein sequence ID" value="CAK0892640.1"/>
    <property type="molecule type" value="Genomic_DNA"/>
</dbReference>
<organism evidence="1 2">
    <name type="scientific">Prorocentrum cordatum</name>
    <dbReference type="NCBI Taxonomy" id="2364126"/>
    <lineage>
        <taxon>Eukaryota</taxon>
        <taxon>Sar</taxon>
        <taxon>Alveolata</taxon>
        <taxon>Dinophyceae</taxon>
        <taxon>Prorocentrales</taxon>
        <taxon>Prorocentraceae</taxon>
        <taxon>Prorocentrum</taxon>
    </lineage>
</organism>
<evidence type="ECO:0000313" key="1">
    <source>
        <dbReference type="EMBL" id="CAK0892640.1"/>
    </source>
</evidence>
<gene>
    <name evidence="1" type="ORF">PCOR1329_LOCUS72260</name>
</gene>
<name>A0ABN9X0G9_9DINO</name>
<protein>
    <recommendedName>
        <fullName evidence="3">Ubiquitinyl hydrolase 1</fullName>
    </recommendedName>
</protein>
<evidence type="ECO:0008006" key="3">
    <source>
        <dbReference type="Google" id="ProtNLM"/>
    </source>
</evidence>
<sequence>MAHNFGDAPQNLIEPASGNYNVAVLMANFTRAGAAAIPMDPADIQARLGDVFSDHATDEGMFRTVAYVIRTPCGGGHWLCMLNGSMIPGSSSEEAPAMLCDSLYSAPHLLTFMQVEDLVTLCAFEHAQRASIADSFCPWHCFLIGLRVEN</sequence>
<dbReference type="Proteomes" id="UP001189429">
    <property type="component" value="Unassembled WGS sequence"/>
</dbReference>
<accession>A0ABN9X0G9</accession>
<comment type="caution">
    <text evidence="1">The sequence shown here is derived from an EMBL/GenBank/DDBJ whole genome shotgun (WGS) entry which is preliminary data.</text>
</comment>